<organism evidence="2 3">
    <name type="scientific">Candidatus Sungbacteria bacterium RIFCSPHIGHO2_02_FULL_51_29</name>
    <dbReference type="NCBI Taxonomy" id="1802273"/>
    <lineage>
        <taxon>Bacteria</taxon>
        <taxon>Candidatus Sungiibacteriota</taxon>
    </lineage>
</organism>
<dbReference type="InterPro" id="IPR003331">
    <property type="entry name" value="UDP_GlcNAc_Epimerase_2_dom"/>
</dbReference>
<evidence type="ECO:0000313" key="2">
    <source>
        <dbReference type="EMBL" id="OHA02111.1"/>
    </source>
</evidence>
<gene>
    <name evidence="2" type="ORF">A3C16_04850</name>
</gene>
<dbReference type="InterPro" id="IPR020004">
    <property type="entry name" value="UDP-GlcNAc_Epase"/>
</dbReference>
<dbReference type="SUPFAM" id="SSF53756">
    <property type="entry name" value="UDP-Glycosyltransferase/glycogen phosphorylase"/>
    <property type="match status" value="1"/>
</dbReference>
<name>A0A1G2KUJ7_9BACT</name>
<dbReference type="InterPro" id="IPR029767">
    <property type="entry name" value="WecB-like"/>
</dbReference>
<dbReference type="NCBIfam" id="TIGR03568">
    <property type="entry name" value="NeuC_NnaA"/>
    <property type="match status" value="1"/>
</dbReference>
<dbReference type="PANTHER" id="PTHR43174">
    <property type="entry name" value="UDP-N-ACETYLGLUCOSAMINE 2-EPIMERASE"/>
    <property type="match status" value="1"/>
</dbReference>
<accession>A0A1G2KUJ7</accession>
<dbReference type="GO" id="GO:0006047">
    <property type="term" value="P:UDP-N-acetylglucosamine metabolic process"/>
    <property type="evidence" value="ECO:0007669"/>
    <property type="project" value="InterPro"/>
</dbReference>
<dbReference type="Gene3D" id="3.40.50.2000">
    <property type="entry name" value="Glycogen Phosphorylase B"/>
    <property type="match status" value="2"/>
</dbReference>
<dbReference type="Proteomes" id="UP000177811">
    <property type="component" value="Unassembled WGS sequence"/>
</dbReference>
<reference evidence="2 3" key="1">
    <citation type="journal article" date="2016" name="Nat. Commun.">
        <title>Thousands of microbial genomes shed light on interconnected biogeochemical processes in an aquifer system.</title>
        <authorList>
            <person name="Anantharaman K."/>
            <person name="Brown C.T."/>
            <person name="Hug L.A."/>
            <person name="Sharon I."/>
            <person name="Castelle C.J."/>
            <person name="Probst A.J."/>
            <person name="Thomas B.C."/>
            <person name="Singh A."/>
            <person name="Wilkins M.J."/>
            <person name="Karaoz U."/>
            <person name="Brodie E.L."/>
            <person name="Williams K.H."/>
            <person name="Hubbard S.S."/>
            <person name="Banfield J.F."/>
        </authorList>
    </citation>
    <scope>NUCLEOTIDE SEQUENCE [LARGE SCALE GENOMIC DNA]</scope>
</reference>
<dbReference type="PANTHER" id="PTHR43174:SF3">
    <property type="entry name" value="UDP-N-ACETYLGLUCOSAMINE 2-EPIMERASE"/>
    <property type="match status" value="1"/>
</dbReference>
<evidence type="ECO:0000259" key="1">
    <source>
        <dbReference type="Pfam" id="PF02350"/>
    </source>
</evidence>
<feature type="domain" description="UDP-N-acetylglucosamine 2-epimerase" evidence="1">
    <location>
        <begin position="33"/>
        <end position="374"/>
    </location>
</feature>
<dbReference type="GO" id="GO:0004553">
    <property type="term" value="F:hydrolase activity, hydrolyzing O-glycosyl compounds"/>
    <property type="evidence" value="ECO:0007669"/>
    <property type="project" value="InterPro"/>
</dbReference>
<proteinExistence type="predicted"/>
<dbReference type="Pfam" id="PF02350">
    <property type="entry name" value="Epimerase_2"/>
    <property type="match status" value="1"/>
</dbReference>
<evidence type="ECO:0000313" key="3">
    <source>
        <dbReference type="Proteomes" id="UP000177811"/>
    </source>
</evidence>
<protein>
    <submittedName>
        <fullName evidence="2">UDP-N-acetyl-D-glucosamine 2-epimerase, UDP-hydrolysing</fullName>
    </submittedName>
</protein>
<dbReference type="EMBL" id="MHQL01000045">
    <property type="protein sequence ID" value="OHA02111.1"/>
    <property type="molecule type" value="Genomic_DNA"/>
</dbReference>
<dbReference type="AlphaFoldDB" id="A0A1G2KUJ7"/>
<sequence length="390" mass="42903">MSKRQLQQKTKKRKVAVLTGGRIEFGYTRPVIREIQRRGTMDYEIIAANMHLLPEFGNTIDEILRDGFTVGAAVHNTLAGYNRLTMVKSLGVFMTELPGIIDRMKPDIILLAGDRGEQFVGAMVGAHMHIPVAHIQAGELSGNIDGMTRHAITKYAHIHFAANKDAADRLKKMGEERFRIFNIGAPQLDELVAGNETPEKDVRKKFGLRKGTPAILLVQHSVTEEAADAERQMTETLKAVSSFPHPIVLIMNNSDAGSPAIRQAIHAHANDRMKVYEHVSREDYAGLMRTCNVLVGNSSSGIIEAPVFKIPVVNIGNRQKGRFQSTNVINVGYNARAIQGAIAHALAPAFANAARRAPSVYGDGHSAKRIVDILQNIPINQKLLVKNLTY</sequence>
<comment type="caution">
    <text evidence="2">The sequence shown here is derived from an EMBL/GenBank/DDBJ whole genome shotgun (WGS) entry which is preliminary data.</text>
</comment>